<protein>
    <submittedName>
        <fullName evidence="2">Uncharacterized protein</fullName>
    </submittedName>
</protein>
<dbReference type="AlphaFoldDB" id="A0A419F3M5"/>
<dbReference type="EMBL" id="QZKI01000035">
    <property type="protein sequence ID" value="RJP72911.1"/>
    <property type="molecule type" value="Genomic_DNA"/>
</dbReference>
<keyword evidence="1" id="KW-1133">Transmembrane helix</keyword>
<evidence type="ECO:0000313" key="3">
    <source>
        <dbReference type="Proteomes" id="UP000285961"/>
    </source>
</evidence>
<comment type="caution">
    <text evidence="2">The sequence shown here is derived from an EMBL/GenBank/DDBJ whole genome shotgun (WGS) entry which is preliminary data.</text>
</comment>
<feature type="transmembrane region" description="Helical" evidence="1">
    <location>
        <begin position="42"/>
        <end position="62"/>
    </location>
</feature>
<evidence type="ECO:0000256" key="1">
    <source>
        <dbReference type="SAM" id="Phobius"/>
    </source>
</evidence>
<keyword evidence="1" id="KW-0472">Membrane</keyword>
<name>A0A419F3M5_9BACT</name>
<gene>
    <name evidence="2" type="ORF">C4532_05170</name>
</gene>
<reference evidence="2 3" key="1">
    <citation type="journal article" date="2017" name="ISME J.">
        <title>Energy and carbon metabolisms in a deep terrestrial subsurface fluid microbial community.</title>
        <authorList>
            <person name="Momper L."/>
            <person name="Jungbluth S.P."/>
            <person name="Lee M.D."/>
            <person name="Amend J.P."/>
        </authorList>
    </citation>
    <scope>NUCLEOTIDE SEQUENCE [LARGE SCALE GENOMIC DNA]</scope>
    <source>
        <strain evidence="2">SURF_17</strain>
    </source>
</reference>
<proteinExistence type="predicted"/>
<feature type="transmembrane region" description="Helical" evidence="1">
    <location>
        <begin position="7"/>
        <end position="36"/>
    </location>
</feature>
<accession>A0A419F3M5</accession>
<organism evidence="2 3">
    <name type="scientific">Candidatus Abyssobacteria bacterium SURF_17</name>
    <dbReference type="NCBI Taxonomy" id="2093361"/>
    <lineage>
        <taxon>Bacteria</taxon>
        <taxon>Pseudomonadati</taxon>
        <taxon>Candidatus Hydrogenedentota</taxon>
        <taxon>Candidatus Abyssobacteria</taxon>
    </lineage>
</organism>
<dbReference type="Proteomes" id="UP000285961">
    <property type="component" value="Unassembled WGS sequence"/>
</dbReference>
<evidence type="ECO:0000313" key="2">
    <source>
        <dbReference type="EMBL" id="RJP72911.1"/>
    </source>
</evidence>
<sequence length="256" mass="29596">MDKFRSTLAIFADVITVIIGLAPVLGAIALAIYSNLSRSRSMLILVGVVVVLYVAGLVVILVKFKVLHIYQSGMRDYLSKESLKKSKTYREKATSTYRYLGITGSTLLCEIGEWMKQDTNPDIKFYFLLLDTNSHHLERRAREKHNFEPPYDTPEKIRLVTEYKQGKQKLQEGCVNELKATRPGREGRIEFRKYSEYPFCWMEIMDDETILAGLLSKEKSGINSPLMVLRKSGNDYNLFSMHCEMWQRIWENSNPF</sequence>
<keyword evidence="1" id="KW-0812">Transmembrane</keyword>